<dbReference type="GO" id="GO:0009252">
    <property type="term" value="P:peptidoglycan biosynthetic process"/>
    <property type="evidence" value="ECO:0007669"/>
    <property type="project" value="UniProtKB-KW"/>
</dbReference>
<feature type="region of interest" description="Disordered" evidence="18">
    <location>
        <begin position="289"/>
        <end position="312"/>
    </location>
</feature>
<keyword evidence="13 17" id="KW-0961">Cell wall biogenesis/degradation</keyword>
<dbReference type="PANTHER" id="PTHR30622">
    <property type="entry name" value="UNDECAPRENYL-DIPHOSPHATASE"/>
    <property type="match status" value="1"/>
</dbReference>
<dbReference type="HAMAP" id="MF_01006">
    <property type="entry name" value="Undec_diphosphatase"/>
    <property type="match status" value="1"/>
</dbReference>
<keyword evidence="11 17" id="KW-0472">Membrane</keyword>
<reference evidence="19 20" key="1">
    <citation type="submission" date="2019-12" db="EMBL/GenBank/DDBJ databases">
        <title>Nesterenkonia muleiensis sp. nov., a novel actinobacterium isolated from sap of Populus euphratica.</title>
        <authorList>
            <person name="Wang R."/>
        </authorList>
    </citation>
    <scope>NUCLEOTIDE SEQUENCE [LARGE SCALE GENOMIC DNA]</scope>
    <source>
        <strain evidence="19 20">F10</strain>
    </source>
</reference>
<evidence type="ECO:0000256" key="9">
    <source>
        <dbReference type="ARBA" id="ARBA00022984"/>
    </source>
</evidence>
<comment type="function">
    <text evidence="17">Catalyzes the dephosphorylation of undecaprenyl diphosphate (UPP). Confers resistance to bacitracin.</text>
</comment>
<feature type="transmembrane region" description="Helical" evidence="17">
    <location>
        <begin position="125"/>
        <end position="145"/>
    </location>
</feature>
<feature type="transmembrane region" description="Helical" evidence="17">
    <location>
        <begin position="266"/>
        <end position="284"/>
    </location>
</feature>
<evidence type="ECO:0000256" key="17">
    <source>
        <dbReference type="HAMAP-Rule" id="MF_01006"/>
    </source>
</evidence>
<keyword evidence="9 17" id="KW-0573">Peptidoglycan synthesis</keyword>
<keyword evidence="12 17" id="KW-0046">Antibiotic resistance</keyword>
<dbReference type="GO" id="GO:0005886">
    <property type="term" value="C:plasma membrane"/>
    <property type="evidence" value="ECO:0007669"/>
    <property type="project" value="UniProtKB-SubCell"/>
</dbReference>
<keyword evidence="8 17" id="KW-0133">Cell shape</keyword>
<dbReference type="AlphaFoldDB" id="A0A7K1UHD9"/>
<protein>
    <recommendedName>
        <fullName evidence="4 17">Undecaprenyl-diphosphatase</fullName>
        <ecNumber evidence="3 17">3.6.1.27</ecNumber>
    </recommendedName>
    <alternativeName>
        <fullName evidence="15 17">Bacitracin resistance protein</fullName>
    </alternativeName>
    <alternativeName>
        <fullName evidence="14 17">Undecaprenyl pyrophosphate phosphatase</fullName>
    </alternativeName>
</protein>
<dbReference type="GO" id="GO:0008360">
    <property type="term" value="P:regulation of cell shape"/>
    <property type="evidence" value="ECO:0007669"/>
    <property type="project" value="UniProtKB-KW"/>
</dbReference>
<keyword evidence="10 17" id="KW-1133">Transmembrane helix</keyword>
<evidence type="ECO:0000256" key="14">
    <source>
        <dbReference type="ARBA" id="ARBA00032707"/>
    </source>
</evidence>
<keyword evidence="20" id="KW-1185">Reference proteome</keyword>
<evidence type="ECO:0000256" key="12">
    <source>
        <dbReference type="ARBA" id="ARBA00023251"/>
    </source>
</evidence>
<comment type="catalytic activity">
    <reaction evidence="16 17">
        <text>di-trans,octa-cis-undecaprenyl diphosphate + H2O = di-trans,octa-cis-undecaprenyl phosphate + phosphate + H(+)</text>
        <dbReference type="Rhea" id="RHEA:28094"/>
        <dbReference type="ChEBI" id="CHEBI:15377"/>
        <dbReference type="ChEBI" id="CHEBI:15378"/>
        <dbReference type="ChEBI" id="CHEBI:43474"/>
        <dbReference type="ChEBI" id="CHEBI:58405"/>
        <dbReference type="ChEBI" id="CHEBI:60392"/>
        <dbReference type="EC" id="3.6.1.27"/>
    </reaction>
</comment>
<dbReference type="Pfam" id="PF02673">
    <property type="entry name" value="BacA"/>
    <property type="match status" value="1"/>
</dbReference>
<comment type="similarity">
    <text evidence="2 17">Belongs to the UppP family.</text>
</comment>
<evidence type="ECO:0000256" key="4">
    <source>
        <dbReference type="ARBA" id="ARBA00021581"/>
    </source>
</evidence>
<feature type="transmembrane region" description="Helical" evidence="17">
    <location>
        <begin position="157"/>
        <end position="177"/>
    </location>
</feature>
<dbReference type="OrthoDB" id="9808289at2"/>
<dbReference type="EMBL" id="WRPM01000038">
    <property type="protein sequence ID" value="MVT25849.1"/>
    <property type="molecule type" value="Genomic_DNA"/>
</dbReference>
<feature type="transmembrane region" description="Helical" evidence="17">
    <location>
        <begin position="6"/>
        <end position="29"/>
    </location>
</feature>
<dbReference type="Proteomes" id="UP000460157">
    <property type="component" value="Unassembled WGS sequence"/>
</dbReference>
<evidence type="ECO:0000256" key="2">
    <source>
        <dbReference type="ARBA" id="ARBA00010621"/>
    </source>
</evidence>
<evidence type="ECO:0000256" key="1">
    <source>
        <dbReference type="ARBA" id="ARBA00004651"/>
    </source>
</evidence>
<evidence type="ECO:0000256" key="7">
    <source>
        <dbReference type="ARBA" id="ARBA00022801"/>
    </source>
</evidence>
<feature type="transmembrane region" description="Helical" evidence="17">
    <location>
        <begin position="237"/>
        <end position="259"/>
    </location>
</feature>
<evidence type="ECO:0000313" key="20">
    <source>
        <dbReference type="Proteomes" id="UP000460157"/>
    </source>
</evidence>
<evidence type="ECO:0000313" key="19">
    <source>
        <dbReference type="EMBL" id="MVT25849.1"/>
    </source>
</evidence>
<evidence type="ECO:0000256" key="3">
    <source>
        <dbReference type="ARBA" id="ARBA00012374"/>
    </source>
</evidence>
<organism evidence="19 20">
    <name type="scientific">Nesterenkonia alkaliphila</name>
    <dbReference type="NCBI Taxonomy" id="1463631"/>
    <lineage>
        <taxon>Bacteria</taxon>
        <taxon>Bacillati</taxon>
        <taxon>Actinomycetota</taxon>
        <taxon>Actinomycetes</taxon>
        <taxon>Micrococcales</taxon>
        <taxon>Micrococcaceae</taxon>
        <taxon>Nesterenkonia</taxon>
    </lineage>
</organism>
<evidence type="ECO:0000256" key="11">
    <source>
        <dbReference type="ARBA" id="ARBA00023136"/>
    </source>
</evidence>
<accession>A0A7K1UHD9</accession>
<evidence type="ECO:0000256" key="10">
    <source>
        <dbReference type="ARBA" id="ARBA00022989"/>
    </source>
</evidence>
<dbReference type="InterPro" id="IPR003824">
    <property type="entry name" value="UppP"/>
</dbReference>
<dbReference type="PANTHER" id="PTHR30622:SF2">
    <property type="entry name" value="UNDECAPRENYL-DIPHOSPHATASE"/>
    <property type="match status" value="1"/>
</dbReference>
<evidence type="ECO:0000256" key="16">
    <source>
        <dbReference type="ARBA" id="ARBA00047594"/>
    </source>
</evidence>
<keyword evidence="7 17" id="KW-0378">Hydrolase</keyword>
<evidence type="ECO:0000256" key="5">
    <source>
        <dbReference type="ARBA" id="ARBA00022475"/>
    </source>
</evidence>
<evidence type="ECO:0000256" key="6">
    <source>
        <dbReference type="ARBA" id="ARBA00022692"/>
    </source>
</evidence>
<dbReference type="RefSeq" id="WP_157322211.1">
    <property type="nucleotide sequence ID" value="NZ_BMFX01000001.1"/>
</dbReference>
<evidence type="ECO:0000256" key="18">
    <source>
        <dbReference type="SAM" id="MobiDB-lite"/>
    </source>
</evidence>
<evidence type="ECO:0000256" key="13">
    <source>
        <dbReference type="ARBA" id="ARBA00023316"/>
    </source>
</evidence>
<evidence type="ECO:0000256" key="8">
    <source>
        <dbReference type="ARBA" id="ARBA00022960"/>
    </source>
</evidence>
<feature type="transmembrane region" description="Helical" evidence="17">
    <location>
        <begin position="50"/>
        <end position="69"/>
    </location>
</feature>
<evidence type="ECO:0000256" key="15">
    <source>
        <dbReference type="ARBA" id="ARBA00032932"/>
    </source>
</evidence>
<comment type="subcellular location">
    <subcellularLocation>
        <location evidence="1 17">Cell membrane</location>
        <topology evidence="1 17">Multi-pass membrane protein</topology>
    </subcellularLocation>
</comment>
<name>A0A7K1UHD9_9MICC</name>
<comment type="miscellaneous">
    <text evidence="17">Bacitracin is thought to be involved in the inhibition of peptidoglycan synthesis by sequestering undecaprenyl diphosphate, thereby reducing the pool of lipid carrier available.</text>
</comment>
<keyword evidence="6 17" id="KW-0812">Transmembrane</keyword>
<dbReference type="EC" id="3.6.1.27" evidence="3 17"/>
<dbReference type="GO" id="GO:0071555">
    <property type="term" value="P:cell wall organization"/>
    <property type="evidence" value="ECO:0007669"/>
    <property type="project" value="UniProtKB-KW"/>
</dbReference>
<dbReference type="GO" id="GO:0046677">
    <property type="term" value="P:response to antibiotic"/>
    <property type="evidence" value="ECO:0007669"/>
    <property type="project" value="UniProtKB-UniRule"/>
</dbReference>
<feature type="transmembrane region" description="Helical" evidence="17">
    <location>
        <begin position="96"/>
        <end position="118"/>
    </location>
</feature>
<gene>
    <name evidence="17" type="primary">uppP</name>
    <name evidence="19" type="ORF">GNZ21_05655</name>
</gene>
<dbReference type="GO" id="GO:0050380">
    <property type="term" value="F:undecaprenyl-diphosphatase activity"/>
    <property type="evidence" value="ECO:0007669"/>
    <property type="project" value="UniProtKB-UniRule"/>
</dbReference>
<proteinExistence type="inferred from homology"/>
<keyword evidence="5 17" id="KW-1003">Cell membrane</keyword>
<comment type="caution">
    <text evidence="19">The sequence shown here is derived from an EMBL/GenBank/DDBJ whole genome shotgun (WGS) entry which is preliminary data.</text>
</comment>
<sequence>MTLWEAVLLGAIQGLFMFIPVSSSSHLVIAEHWLMDTGSTIPAPDSPEMIFFNLVVHLGTMVSVIVVMWKPLVRLLRGTAREIGWLFQRRTFRHLIHLKLMLLGVIVVGITGVLGLVIREYGGEVFATPWIVAVLLLVTAGILWWTDSVTHTWRGAAQMTIWVAVVIGLAQALALFPGISRSGITIAAALMLGMHRRIAAQFSFFVAIPTIVSATAVQSRSLIGHQGGFSISAEAYWMAFIVSAVVGGLALWMVLTLLYKARFRIFAVYVVAFAIFILIFQPDLSDPPPVDETPIHEEQDAEAQSAPAPVRA</sequence>